<dbReference type="SUPFAM" id="SSF109993">
    <property type="entry name" value="VPS9 domain"/>
    <property type="match status" value="1"/>
</dbReference>
<dbReference type="InterPro" id="IPR000219">
    <property type="entry name" value="DH_dom"/>
</dbReference>
<evidence type="ECO:0000313" key="14">
    <source>
        <dbReference type="EMBL" id="KAH0511644.1"/>
    </source>
</evidence>
<keyword evidence="8" id="KW-1133">Transmembrane helix</keyword>
<dbReference type="SUPFAM" id="SSF52540">
    <property type="entry name" value="P-loop containing nucleoside triphosphate hydrolases"/>
    <property type="match status" value="1"/>
</dbReference>
<dbReference type="GO" id="GO:0005085">
    <property type="term" value="F:guanyl-nucleotide exchange factor activity"/>
    <property type="evidence" value="ECO:0007669"/>
    <property type="project" value="UniProtKB-KW"/>
</dbReference>
<feature type="transmembrane region" description="Helical" evidence="8">
    <location>
        <begin position="2312"/>
        <end position="2333"/>
    </location>
</feature>
<dbReference type="SUPFAM" id="SSF50156">
    <property type="entry name" value="PDZ domain-like"/>
    <property type="match status" value="1"/>
</dbReference>
<dbReference type="PROSITE" id="PS50106">
    <property type="entry name" value="PDZ"/>
    <property type="match status" value="1"/>
</dbReference>
<dbReference type="Gene3D" id="3.40.50.300">
    <property type="entry name" value="P-loop containing nucleotide triphosphate hydrolases"/>
    <property type="match status" value="1"/>
</dbReference>
<dbReference type="InterPro" id="IPR001452">
    <property type="entry name" value="SH3_domain"/>
</dbReference>
<feature type="transmembrane region" description="Helical" evidence="8">
    <location>
        <begin position="2228"/>
        <end position="2246"/>
    </location>
</feature>
<dbReference type="PROSITE" id="PS50052">
    <property type="entry name" value="GUANYLATE_KINASE_2"/>
    <property type="match status" value="1"/>
</dbReference>
<dbReference type="InterPro" id="IPR035899">
    <property type="entry name" value="DBL_dom_sf"/>
</dbReference>
<dbReference type="InterPro" id="IPR000408">
    <property type="entry name" value="Reg_chr_condens"/>
</dbReference>
<dbReference type="InterPro" id="IPR027417">
    <property type="entry name" value="P-loop_NTPase"/>
</dbReference>
<feature type="domain" description="PDZ" evidence="12">
    <location>
        <begin position="1583"/>
        <end position="1664"/>
    </location>
</feature>
<dbReference type="SUPFAM" id="SSF50044">
    <property type="entry name" value="SH3-domain"/>
    <property type="match status" value="1"/>
</dbReference>
<dbReference type="PROSITE" id="PS50010">
    <property type="entry name" value="DH_2"/>
    <property type="match status" value="1"/>
</dbReference>
<feature type="repeat" description="RCC1" evidence="5">
    <location>
        <begin position="214"/>
        <end position="264"/>
    </location>
</feature>
<feature type="domain" description="Guanylate kinase-like" evidence="11">
    <location>
        <begin position="1791"/>
        <end position="1987"/>
    </location>
</feature>
<dbReference type="GO" id="GO:0016197">
    <property type="term" value="P:endosomal transport"/>
    <property type="evidence" value="ECO:0007669"/>
    <property type="project" value="TreeGrafter"/>
</dbReference>
<feature type="repeat" description="RCC1" evidence="5">
    <location>
        <begin position="155"/>
        <end position="213"/>
    </location>
</feature>
<proteinExistence type="predicted"/>
<feature type="domain" description="SH3" evidence="9">
    <location>
        <begin position="1671"/>
        <end position="1741"/>
    </location>
</feature>
<name>A0A8J6KW52_MICOH</name>
<dbReference type="PROSITE" id="PS51205">
    <property type="entry name" value="VPS9"/>
    <property type="match status" value="1"/>
</dbReference>
<feature type="coiled-coil region" evidence="6">
    <location>
        <begin position="1941"/>
        <end position="1992"/>
    </location>
</feature>
<dbReference type="Proteomes" id="UP000710432">
    <property type="component" value="Unassembled WGS sequence"/>
</dbReference>
<dbReference type="SMART" id="SM00698">
    <property type="entry name" value="MORN"/>
    <property type="match status" value="7"/>
</dbReference>
<organism evidence="14 15">
    <name type="scientific">Microtus ochrogaster</name>
    <name type="common">Prairie vole</name>
    <dbReference type="NCBI Taxonomy" id="79684"/>
    <lineage>
        <taxon>Eukaryota</taxon>
        <taxon>Metazoa</taxon>
        <taxon>Chordata</taxon>
        <taxon>Craniata</taxon>
        <taxon>Vertebrata</taxon>
        <taxon>Euteleostomi</taxon>
        <taxon>Mammalia</taxon>
        <taxon>Eutheria</taxon>
        <taxon>Euarchontoglires</taxon>
        <taxon>Glires</taxon>
        <taxon>Rodentia</taxon>
        <taxon>Myomorpha</taxon>
        <taxon>Muroidea</taxon>
        <taxon>Cricetidae</taxon>
        <taxon>Arvicolinae</taxon>
        <taxon>Microtus</taxon>
    </lineage>
</organism>
<dbReference type="Pfam" id="PF02493">
    <property type="entry name" value="MORN"/>
    <property type="match status" value="7"/>
</dbReference>
<dbReference type="GO" id="GO:0030425">
    <property type="term" value="C:dendrite"/>
    <property type="evidence" value="ECO:0007669"/>
    <property type="project" value="TreeGrafter"/>
</dbReference>
<evidence type="ECO:0000256" key="1">
    <source>
        <dbReference type="ARBA" id="ARBA00022443"/>
    </source>
</evidence>
<keyword evidence="2" id="KW-0344">Guanine-nucleotide releasing factor</keyword>
<feature type="repeat" description="RCC1" evidence="5">
    <location>
        <begin position="609"/>
        <end position="659"/>
    </location>
</feature>
<feature type="domain" description="VPS9" evidence="13">
    <location>
        <begin position="1394"/>
        <end position="1564"/>
    </location>
</feature>
<keyword evidence="1 4" id="KW-0728">SH3 domain</keyword>
<dbReference type="PANTHER" id="PTHR46089:SF3">
    <property type="entry name" value="ALSIN"/>
    <property type="match status" value="1"/>
</dbReference>
<dbReference type="Pfam" id="PF00595">
    <property type="entry name" value="PDZ"/>
    <property type="match status" value="1"/>
</dbReference>
<dbReference type="SUPFAM" id="SSF82185">
    <property type="entry name" value="Histone H3 K4-specific methyltransferase SET7/9 N-terminal domain"/>
    <property type="match status" value="2"/>
</dbReference>
<dbReference type="InterPro" id="IPR035600">
    <property type="entry name" value="MPP4_SH3"/>
</dbReference>
<dbReference type="PROSITE" id="PS00626">
    <property type="entry name" value="RCC1_2"/>
    <property type="match status" value="2"/>
</dbReference>
<dbReference type="CDD" id="cd12034">
    <property type="entry name" value="SH3_MPP4"/>
    <property type="match status" value="1"/>
</dbReference>
<dbReference type="InterPro" id="IPR003409">
    <property type="entry name" value="MORN"/>
</dbReference>
<evidence type="ECO:0000259" key="9">
    <source>
        <dbReference type="PROSITE" id="PS50002"/>
    </source>
</evidence>
<feature type="region of interest" description="Disordered" evidence="7">
    <location>
        <begin position="392"/>
        <end position="420"/>
    </location>
</feature>
<feature type="compositionally biased region" description="Polar residues" evidence="7">
    <location>
        <begin position="2054"/>
        <end position="2067"/>
    </location>
</feature>
<reference evidence="14" key="1">
    <citation type="submission" date="2020-03" db="EMBL/GenBank/DDBJ databases">
        <title>Studies in the Genomics of Life Span.</title>
        <authorList>
            <person name="Glass D."/>
        </authorList>
    </citation>
    <scope>NUCLEOTIDE SEQUENCE</scope>
    <source>
        <strain evidence="14">LTLLF</strain>
        <tissue evidence="14">Muscle</tissue>
    </source>
</reference>
<dbReference type="InterPro" id="IPR003123">
    <property type="entry name" value="VPS9"/>
</dbReference>
<dbReference type="Gene3D" id="1.20.900.10">
    <property type="entry name" value="Dbl homology (DH) domain"/>
    <property type="match status" value="1"/>
</dbReference>
<dbReference type="InterPro" id="IPR008144">
    <property type="entry name" value="Guanylate_kin-like_dom"/>
</dbReference>
<dbReference type="InterPro" id="IPR036034">
    <property type="entry name" value="PDZ_sf"/>
</dbReference>
<evidence type="ECO:0000256" key="5">
    <source>
        <dbReference type="PROSITE-ProRule" id="PRU00235"/>
    </source>
</evidence>
<dbReference type="InterPro" id="IPR029409">
    <property type="entry name" value="TMEM237"/>
</dbReference>
<feature type="compositionally biased region" description="Basic and acidic residues" evidence="7">
    <location>
        <begin position="37"/>
        <end position="47"/>
    </location>
</feature>
<dbReference type="SMART" id="SM00326">
    <property type="entry name" value="SH3"/>
    <property type="match status" value="1"/>
</dbReference>
<dbReference type="Gene3D" id="2.20.110.10">
    <property type="entry name" value="Histone H3 K4-specific methyltransferase SET7/9 N-terminal domain"/>
    <property type="match status" value="2"/>
</dbReference>
<dbReference type="PROSITE" id="PS00856">
    <property type="entry name" value="GUANYLATE_KINASE_1"/>
    <property type="match status" value="1"/>
</dbReference>
<evidence type="ECO:0000259" key="12">
    <source>
        <dbReference type="PROSITE" id="PS50106"/>
    </source>
</evidence>
<dbReference type="SMART" id="SM00072">
    <property type="entry name" value="GuKc"/>
    <property type="match status" value="1"/>
</dbReference>
<evidence type="ECO:0000256" key="4">
    <source>
        <dbReference type="PROSITE-ProRule" id="PRU00192"/>
    </source>
</evidence>
<dbReference type="Gene3D" id="2.30.42.10">
    <property type="match status" value="1"/>
</dbReference>
<dbReference type="InterPro" id="IPR008145">
    <property type="entry name" value="GK/Ca_channel_bsu"/>
</dbReference>
<evidence type="ECO:0000259" key="11">
    <source>
        <dbReference type="PROSITE" id="PS50052"/>
    </source>
</evidence>
<sequence>MLQVPEWQQWAVGHETMPQVPGEQWQTVGPKTTVGHEGSRAPGREPRGWPPFGDPASTGEVPSSWRSLLPEVLVTEETTAKRGFSYSRRQFSSGNVWTTLPFRNGEVYSFGTLPWKSESAEVCPSSPLLESALVGHHVVTVATGSFHSGAVTESGAVYMWGENAAGQCAVANQQYVPEPSSVSISDSETSPVLAVRILQLACGEEHTLALSISREIWAWGTGCQLGLITTTFPVTKPQKVEHLAGRVVLQVACGAFHSLALVQCLPPQDLKPVPERCNQCSQLLITMTDKEDHVIISDSHCCPLGVTLSESQTENHASTAASPQTDTLDGPGEVFENALVETELNVGNVEATNGSAVSSQQNVAGTAEVSSARTAPSYPDTQAATAYLQKLSEQEEKPPQVQPPVEETGPDLHSPPTTSTSALNSLVVSCASAVGVRVAATYEAGALSLKKVMNFYSAAPGETGAQLGSAPTGPESLKDLREEQVKQESMQGKKSSSLVDIREEEAEGGSRRLSLPGLLSQVSPRLLRKAARVKTRTVVLTPTYSGEADALLPSLRTEVWTWGKGKEGQLGHGDVLPRLQPLCVKCLDGKEVIHLEAGGSHSLALTAKSQVYSWGSNTFGQLGHSDFPTTVPRLAKVSSENGVWSVAAGQDYSLFLVDTKDFQPGLYYSGRQDPAEGDTLPENPGGTKTPVLLSCNKLGYISRVTAGKDSYLALVDKNIMGYIASLHELATTERRFYSKLSDIKSQILRPLLSLENLGTVTTVQLLQEVASRFSKLCYLIGQHGASLSSFLQGVKEARSLVLMKHSSLFLDSYTEQVSASARGFAGEPHLRGKYCTSVSNFLVMGGFQLLAKPAIDFLNKNQELLQDLSEVNDENTQLMEILNTLFFLPVRRLHNYAKVLLKLATCFEVASPEYQMLQDSSSCYESLALHLGRKRKEAEYTLGFWKTFPGKMTDSLRKPERRLLCESSNRALSLQHAGRFSVNWFILFNDALVHAQTKWLRAISQAVDQALRGTSDFPPYGSGSIVQRQEPPISRSAKYTFYKDPRLKDATYDGRWLSGKPHGRYGEYRIPNKALNKEDHYVGHWKEGKMCGQGVYSYASGEVFEGCFQDNMRHGHGLLRSGKLTSSSPSMFIGQWVMDKKAGYGVFDDITRGEKYMGMWHDDVCQGNGVVVTQFGLYYEGNFHLNKMAGNGVLLSEDDTIYEGEFSDDWTLSGKGTLTMPNGDYIEGYFNGEWGSGIKITGTYFKPSLYESDKDKPKAFRKLGNLAVAADEKWRAVFDECWRQLGCESPGQGEVWKAWDNIAVALTTSRRQHRDSPEILSRSQTQTLESLEYIPQHVGAFSVEKYDDIRKYLIKACDTPLHPLGRLMETLVAVYRMTYVGVGANRRLLQEAVKEIKSYLKRIFQLVRYVVTSSGLLLPVLLPRLYPPLFMLYALDNDREEDIYWECVLRLNKQPDLPLLGFLGVQSTTFTPSDKLKVIQQTFEEISQSVLASLQEDFLWSMDDLFPVFLYVVLRARIRNLGSEVHLIEDLMDPYLQHGEQGIMFTTLKALLSAHDTVAQKDFEPLLPPLPDNIPDSEEAMRIVCLVKNQQPLGATIKRHEPTGDILVARVIHGGLVERSGLLYAGDKLVEVNGVSVEGLDPEQVIHILAMSCGTIMFKVVPVSAPPVSSQKTVHVRAMIDYWPQEDPDIPCADAGLPFLKGDILQIVDQNDALWWQARKISDLAVCAGLIPSNQLLKRKQREFWWSQPYQPHTCLKSTRSKEEFVGNGQKFFIAGFRRSMRLCRRKSHFSRLHASTGCSCSCYGAVGAPYEEVARYQRQPADKHRLIVLVDTTRSPKSYEMDGREYHYVSRETFESLMYGHRMLEYGEYKGHLYGTSVNAVRAVLAEGKICVVDLEPQDIQLARTHELKPYVIFIKPPNMSFMKQSRKNAKIITDYFVDVKFKDEDLQEMEDLAQKMESQFGQFFDHVIVNGNLQDACAQLLSAVQKAQEEPHILHEPFHLCRGPASSEDLAEPVAHRRSESSEPPAAELKGHPEAPVPRRQKKIRPPPELETSFSEKPSSPSLLRNENGIEVEPPAEAVLPKPRRKAKKTQPAELQYANELGVEDEDIITDEQCTLEQHSRFTAPTGVSQPVGKVFVEKSRRFHAADRSELIKTTENIDVSMDVKLSWTTRDVALSVYRAFRMIGLFSHGFLAGCAVWNIVVIYVLAGDQLSGLSNLLQQYKPLAYPFQSLLYLLLALSTVSAFDRTDFAKTSVAIRNFLALEPTALASFLYFAALVLSLSQQMTSDRIHLYTPPVNGSLWAAETEEQILVPWIIVNLVVALLVGLSWLFLSHRPAMDLSEGIKIQR</sequence>
<keyword evidence="3" id="KW-0677">Repeat</keyword>
<accession>A0A8J6KW52</accession>
<dbReference type="Pfam" id="PF00415">
    <property type="entry name" value="RCC1"/>
    <property type="match status" value="4"/>
</dbReference>
<evidence type="ECO:0000256" key="2">
    <source>
        <dbReference type="ARBA" id="ARBA00022658"/>
    </source>
</evidence>
<dbReference type="SUPFAM" id="SSF50985">
    <property type="entry name" value="RCC1/BLIP-II"/>
    <property type="match status" value="2"/>
</dbReference>
<dbReference type="EMBL" id="JAATJU010022199">
    <property type="protein sequence ID" value="KAH0511644.1"/>
    <property type="molecule type" value="Genomic_DNA"/>
</dbReference>
<dbReference type="Pfam" id="PF02204">
    <property type="entry name" value="VPS9"/>
    <property type="match status" value="1"/>
</dbReference>
<dbReference type="GO" id="GO:0005737">
    <property type="term" value="C:cytoplasm"/>
    <property type="evidence" value="ECO:0007669"/>
    <property type="project" value="TreeGrafter"/>
</dbReference>
<dbReference type="CDD" id="cd06799">
    <property type="entry name" value="PDZ_MPP3-MPP4-MPP7-like"/>
    <property type="match status" value="1"/>
</dbReference>
<feature type="compositionally biased region" description="Polar residues" evidence="7">
    <location>
        <begin position="487"/>
        <end position="498"/>
    </location>
</feature>
<dbReference type="PANTHER" id="PTHR46089">
    <property type="entry name" value="ALSIN HOMOLOG"/>
    <property type="match status" value="1"/>
</dbReference>
<dbReference type="SMART" id="SM00228">
    <property type="entry name" value="PDZ"/>
    <property type="match status" value="1"/>
</dbReference>
<dbReference type="InterPro" id="IPR009091">
    <property type="entry name" value="RCC1/BLIP-II"/>
</dbReference>
<dbReference type="FunFam" id="2.20.110.10:FF:000009">
    <property type="entry name" value="alsin isoform X1"/>
    <property type="match status" value="1"/>
</dbReference>
<evidence type="ECO:0000256" key="3">
    <source>
        <dbReference type="ARBA" id="ARBA00022737"/>
    </source>
</evidence>
<protein>
    <submittedName>
        <fullName evidence="14">Alsin</fullName>
    </submittedName>
</protein>
<dbReference type="PROSITE" id="PS50012">
    <property type="entry name" value="RCC1_3"/>
    <property type="match status" value="4"/>
</dbReference>
<dbReference type="GO" id="GO:0031267">
    <property type="term" value="F:small GTPase binding"/>
    <property type="evidence" value="ECO:0007669"/>
    <property type="project" value="TreeGrafter"/>
</dbReference>
<dbReference type="Gene3D" id="2.30.30.40">
    <property type="entry name" value="SH3 Domains"/>
    <property type="match status" value="1"/>
</dbReference>
<evidence type="ECO:0000259" key="10">
    <source>
        <dbReference type="PROSITE" id="PS50010"/>
    </source>
</evidence>
<feature type="region of interest" description="Disordered" evidence="7">
    <location>
        <begin position="2000"/>
        <end position="2095"/>
    </location>
</feature>
<feature type="region of interest" description="Disordered" evidence="7">
    <location>
        <begin position="313"/>
        <end position="332"/>
    </location>
</feature>
<evidence type="ECO:0000256" key="7">
    <source>
        <dbReference type="SAM" id="MobiDB-lite"/>
    </source>
</evidence>
<comment type="caution">
    <text evidence="14">The sequence shown here is derived from an EMBL/GenBank/DDBJ whole genome shotgun (WGS) entry which is preliminary data.</text>
</comment>
<feature type="domain" description="DH" evidence="10">
    <location>
        <begin position="721"/>
        <end position="934"/>
    </location>
</feature>
<feature type="transmembrane region" description="Helical" evidence="8">
    <location>
        <begin position="2188"/>
        <end position="2208"/>
    </location>
</feature>
<feature type="repeat" description="RCC1" evidence="5">
    <location>
        <begin position="557"/>
        <end position="608"/>
    </location>
</feature>
<dbReference type="Gene3D" id="2.130.10.30">
    <property type="entry name" value="Regulator of chromosome condensation 1/beta-lactamase-inhibitor protein II"/>
    <property type="match status" value="2"/>
</dbReference>
<dbReference type="InterPro" id="IPR051984">
    <property type="entry name" value="Alsin"/>
</dbReference>
<evidence type="ECO:0000313" key="15">
    <source>
        <dbReference type="Proteomes" id="UP000710432"/>
    </source>
</evidence>
<evidence type="ECO:0000259" key="13">
    <source>
        <dbReference type="PROSITE" id="PS51205"/>
    </source>
</evidence>
<keyword evidence="6" id="KW-0175">Coiled coil</keyword>
<feature type="compositionally biased region" description="Polar residues" evidence="7">
    <location>
        <begin position="313"/>
        <end position="327"/>
    </location>
</feature>
<dbReference type="Pfam" id="PF00625">
    <property type="entry name" value="Guanylate_kin"/>
    <property type="match status" value="1"/>
</dbReference>
<dbReference type="Pfam" id="PF15383">
    <property type="entry name" value="TMEM237"/>
    <property type="match status" value="1"/>
</dbReference>
<dbReference type="FunFam" id="2.130.10.30:FF:000015">
    <property type="entry name" value="alsin isoform X1"/>
    <property type="match status" value="1"/>
</dbReference>
<dbReference type="GO" id="GO:0005813">
    <property type="term" value="C:centrosome"/>
    <property type="evidence" value="ECO:0007669"/>
    <property type="project" value="TreeGrafter"/>
</dbReference>
<dbReference type="Gene3D" id="1.20.1050.80">
    <property type="entry name" value="VPS9 domain"/>
    <property type="match status" value="1"/>
</dbReference>
<feature type="region of interest" description="Disordered" evidence="7">
    <location>
        <begin position="21"/>
        <end position="50"/>
    </location>
</feature>
<evidence type="ECO:0000256" key="8">
    <source>
        <dbReference type="SAM" id="Phobius"/>
    </source>
</evidence>
<dbReference type="InterPro" id="IPR036028">
    <property type="entry name" value="SH3-like_dom_sf"/>
</dbReference>
<dbReference type="PROSITE" id="PS50002">
    <property type="entry name" value="SH3"/>
    <property type="match status" value="1"/>
</dbReference>
<dbReference type="FunFam" id="1.20.900.10:FF:000026">
    <property type="entry name" value="Alsin isoform X1"/>
    <property type="match status" value="1"/>
</dbReference>
<dbReference type="InterPro" id="IPR020590">
    <property type="entry name" value="Guanylate_kinase_CS"/>
</dbReference>
<dbReference type="SUPFAM" id="SSF48065">
    <property type="entry name" value="DBL homology domain (DH-domain)"/>
    <property type="match status" value="1"/>
</dbReference>
<dbReference type="InterPro" id="IPR001478">
    <property type="entry name" value="PDZ"/>
</dbReference>
<evidence type="ECO:0000256" key="6">
    <source>
        <dbReference type="SAM" id="Coils"/>
    </source>
</evidence>
<gene>
    <name evidence="14" type="ORF">LTLLF_149235</name>
</gene>
<keyword evidence="8" id="KW-0472">Membrane</keyword>
<feature type="transmembrane region" description="Helical" evidence="8">
    <location>
        <begin position="2258"/>
        <end position="2280"/>
    </location>
</feature>
<keyword evidence="8" id="KW-0812">Transmembrane</keyword>
<dbReference type="PRINTS" id="PR00633">
    <property type="entry name" value="RCCNDNSATION"/>
</dbReference>
<dbReference type="SMART" id="SM00167">
    <property type="entry name" value="VPS9"/>
    <property type="match status" value="1"/>
</dbReference>
<dbReference type="Pfam" id="PF25582">
    <property type="entry name" value="DH_Alsin"/>
    <property type="match status" value="2"/>
</dbReference>
<dbReference type="InterPro" id="IPR037191">
    <property type="entry name" value="VPS9_dom_sf"/>
</dbReference>
<feature type="region of interest" description="Disordered" evidence="7">
    <location>
        <begin position="481"/>
        <end position="506"/>
    </location>
</feature>